<dbReference type="Proteomes" id="UP000238312">
    <property type="component" value="Unassembled WGS sequence"/>
</dbReference>
<dbReference type="Gene3D" id="3.90.930.60">
    <property type="match status" value="1"/>
</dbReference>
<dbReference type="OrthoDB" id="4219774at2"/>
<dbReference type="AlphaFoldDB" id="A0A2T0MR25"/>
<feature type="region of interest" description="Disordered" evidence="1">
    <location>
        <begin position="83"/>
        <end position="118"/>
    </location>
</feature>
<feature type="compositionally biased region" description="Polar residues" evidence="1">
    <location>
        <begin position="442"/>
        <end position="455"/>
    </location>
</feature>
<evidence type="ECO:0000256" key="1">
    <source>
        <dbReference type="SAM" id="MobiDB-lite"/>
    </source>
</evidence>
<name>A0A2T0MR25_9ACTN</name>
<reference evidence="2 3" key="1">
    <citation type="submission" date="2018-03" db="EMBL/GenBank/DDBJ databases">
        <title>Genomic Encyclopedia of Type Strains, Phase III (KMG-III): the genomes of soil and plant-associated and newly described type strains.</title>
        <authorList>
            <person name="Whitman W."/>
        </authorList>
    </citation>
    <scope>NUCLEOTIDE SEQUENCE [LARGE SCALE GENOMIC DNA]</scope>
    <source>
        <strain evidence="2 3">CGMCC 4.7104</strain>
    </source>
</reference>
<evidence type="ECO:0000313" key="3">
    <source>
        <dbReference type="Proteomes" id="UP000238312"/>
    </source>
</evidence>
<comment type="caution">
    <text evidence="2">The sequence shown here is derived from an EMBL/GenBank/DDBJ whole genome shotgun (WGS) entry which is preliminary data.</text>
</comment>
<protein>
    <recommendedName>
        <fullName evidence="4">YcaO domain-containing protein</fullName>
    </recommendedName>
</protein>
<feature type="region of interest" description="Disordered" evidence="1">
    <location>
        <begin position="434"/>
        <end position="467"/>
    </location>
</feature>
<feature type="region of interest" description="Disordered" evidence="1">
    <location>
        <begin position="396"/>
        <end position="421"/>
    </location>
</feature>
<dbReference type="EMBL" id="PVNG01000016">
    <property type="protein sequence ID" value="PRX60683.1"/>
    <property type="molecule type" value="Genomic_DNA"/>
</dbReference>
<accession>A0A2T0MR25</accession>
<evidence type="ECO:0000313" key="2">
    <source>
        <dbReference type="EMBL" id="PRX60683.1"/>
    </source>
</evidence>
<organism evidence="2 3">
    <name type="scientific">Nonomuraea fuscirosea</name>
    <dbReference type="NCBI Taxonomy" id="1291556"/>
    <lineage>
        <taxon>Bacteria</taxon>
        <taxon>Bacillati</taxon>
        <taxon>Actinomycetota</taxon>
        <taxon>Actinomycetes</taxon>
        <taxon>Streptosporangiales</taxon>
        <taxon>Streptosporangiaceae</taxon>
        <taxon>Nonomuraea</taxon>
    </lineage>
</organism>
<dbReference type="RefSeq" id="WP_106246565.1">
    <property type="nucleotide sequence ID" value="NZ_PVNG01000016.1"/>
</dbReference>
<keyword evidence="3" id="KW-1185">Reference proteome</keyword>
<feature type="region of interest" description="Disordered" evidence="1">
    <location>
        <begin position="681"/>
        <end position="709"/>
    </location>
</feature>
<gene>
    <name evidence="2" type="ORF">B0I32_11674</name>
</gene>
<sequence length="752" mass="77377">MRLRLVDHAYMAPIENGLHIVTPAGPVTLTGASIARWVEALVPHLDGRFSLDEITAGLPAAHAELARSILTRLREAGVVREIPAGPESDGRVEGSAARVSRDSGDEESVAGPALGGGDEVPGGGFAGEVALVAAHVEGARAAFDRFRELKVAVARDDPAEEPLAEAIAAFLRASGAAHVRVGDAGELGEEELWSLDVLLLTSALGPASAKGRSWGGNPAPVARDGLAVGYVLREGTDIWYVPVRAAKEDPLATVRPGSLRARLRRAPRVPEPITDLHVEAAAAQVGRAVLRWATGTADPRHAGRLTRIGPGLVTSRHHCPPHPYELPAAAPTPEAVLSRVEHLRSLPAEDGPAFSDAAIRAADELFGPFRYLPDDSAAQSPLHVSEAEVGDAHAAGIATGPAAGPAGELTAGPIDGPAAGAAGELESGVAREPAGGLVSGLETASGSGSEHTSGPRSERASGFGTAGDGRATVVRAVGFDYAATRIEAARAALARYVAATVDPRRLVDSGGAPLAAEDADPADLHAVLAAGVPGGFALAYDLAAAAIVRLPAEQAFPRPSTGAAAQMPGQGEGYGASWDEAVTRGLCSHWTCDPELIEDRAGAPATVDPAGLDETGRRCFALLAELGELPEVRDHDGRFGVTVLSFHHDGTEVARTAGTASSAWTRGLLDTLFAVQTRIHAGHPRPREDDPRPATLAASTTRLDPGQSIDPDEVAAALAVTGRRAVVLPLDHDPAVAAIAPLSLRVAITDPR</sequence>
<proteinExistence type="predicted"/>
<evidence type="ECO:0008006" key="4">
    <source>
        <dbReference type="Google" id="ProtNLM"/>
    </source>
</evidence>